<evidence type="ECO:0000256" key="4">
    <source>
        <dbReference type="SAM" id="SignalP"/>
    </source>
</evidence>
<comment type="caution">
    <text evidence="6">The sequence shown here is derived from an EMBL/GenBank/DDBJ whole genome shotgun (WGS) entry which is preliminary data.</text>
</comment>
<dbReference type="Gene3D" id="3.10.105.10">
    <property type="entry name" value="Dipeptide-binding Protein, Domain 3"/>
    <property type="match status" value="1"/>
</dbReference>
<proteinExistence type="inferred from homology"/>
<feature type="chain" id="PRO_5046424118" evidence="4">
    <location>
        <begin position="26"/>
        <end position="535"/>
    </location>
</feature>
<evidence type="ECO:0000256" key="3">
    <source>
        <dbReference type="ARBA" id="ARBA00022729"/>
    </source>
</evidence>
<dbReference type="InterPro" id="IPR039424">
    <property type="entry name" value="SBP_5"/>
</dbReference>
<keyword evidence="7" id="KW-1185">Reference proteome</keyword>
<name>A0ABS1CVY0_9PROT</name>
<evidence type="ECO:0000313" key="7">
    <source>
        <dbReference type="Proteomes" id="UP000697995"/>
    </source>
</evidence>
<accession>A0ABS1CVY0</accession>
<evidence type="ECO:0000259" key="5">
    <source>
        <dbReference type="Pfam" id="PF00496"/>
    </source>
</evidence>
<feature type="domain" description="Solute-binding protein family 5" evidence="5">
    <location>
        <begin position="76"/>
        <end position="419"/>
    </location>
</feature>
<evidence type="ECO:0000313" key="6">
    <source>
        <dbReference type="EMBL" id="MBK1658676.1"/>
    </source>
</evidence>
<dbReference type="RefSeq" id="WP_133219789.1">
    <property type="nucleotide sequence ID" value="NZ_NRSG01000062.1"/>
</dbReference>
<dbReference type="PROSITE" id="PS51318">
    <property type="entry name" value="TAT"/>
    <property type="match status" value="1"/>
</dbReference>
<dbReference type="SUPFAM" id="SSF53850">
    <property type="entry name" value="Periplasmic binding protein-like II"/>
    <property type="match status" value="1"/>
</dbReference>
<dbReference type="PANTHER" id="PTHR30290">
    <property type="entry name" value="PERIPLASMIC BINDING COMPONENT OF ABC TRANSPORTER"/>
    <property type="match status" value="1"/>
</dbReference>
<dbReference type="InterPro" id="IPR000914">
    <property type="entry name" value="SBP_5_dom"/>
</dbReference>
<reference evidence="6 7" key="1">
    <citation type="journal article" date="2020" name="Microorganisms">
        <title>Osmotic Adaptation and Compatible Solute Biosynthesis of Phototrophic Bacteria as Revealed from Genome Analyses.</title>
        <authorList>
            <person name="Imhoff J.F."/>
            <person name="Rahn T."/>
            <person name="Kunzel S."/>
            <person name="Keller A."/>
            <person name="Neulinger S.C."/>
        </authorList>
    </citation>
    <scope>NUCLEOTIDE SEQUENCE [LARGE SCALE GENOMIC DNA]</scope>
    <source>
        <strain evidence="6 7">DSM 15382</strain>
    </source>
</reference>
<dbReference type="Proteomes" id="UP000697995">
    <property type="component" value="Unassembled WGS sequence"/>
</dbReference>
<feature type="signal peptide" evidence="4">
    <location>
        <begin position="1"/>
        <end position="25"/>
    </location>
</feature>
<dbReference type="PANTHER" id="PTHR30290:SF38">
    <property type="entry name" value="D,D-DIPEPTIDE-BINDING PERIPLASMIC PROTEIN DDPA-RELATED"/>
    <property type="match status" value="1"/>
</dbReference>
<dbReference type="PIRSF" id="PIRSF002741">
    <property type="entry name" value="MppA"/>
    <property type="match status" value="1"/>
</dbReference>
<organism evidence="6 7">
    <name type="scientific">Paracraurococcus ruber</name>
    <dbReference type="NCBI Taxonomy" id="77675"/>
    <lineage>
        <taxon>Bacteria</taxon>
        <taxon>Pseudomonadati</taxon>
        <taxon>Pseudomonadota</taxon>
        <taxon>Alphaproteobacteria</taxon>
        <taxon>Acetobacterales</taxon>
        <taxon>Roseomonadaceae</taxon>
        <taxon>Paracraurococcus</taxon>
    </lineage>
</organism>
<protein>
    <submittedName>
        <fullName evidence="6">ABC transporter substrate-binding protein</fullName>
    </submittedName>
</protein>
<dbReference type="EMBL" id="NRSG01000062">
    <property type="protein sequence ID" value="MBK1658676.1"/>
    <property type="molecule type" value="Genomic_DNA"/>
</dbReference>
<evidence type="ECO:0000256" key="2">
    <source>
        <dbReference type="ARBA" id="ARBA00005695"/>
    </source>
</evidence>
<sequence>MTIRRRDLLAASAAATLPLPGLAQADQRPAVTVAVQTVSTSGTLEPMREQSNVGFRIMPSFSEPLIGIDWLRTQRPEPMLATSWRRADARTLHLTLRDGVVMHDGRTMEAEDVAFTFSRERMWTGLAADQRGLFASTTAGAAGKTPPPEAVAISRAHYPNFERLEVVDRSTVRFVNAVPDVTLEGRLTRTTGAVFSRAAFAAAPTWLDWARQPVGTGPYRVARYRPNQDLLLEAHDRHWMGRPPLKSIRLVEVPDVAARVAGLLAGDWDFACDLPPDQIAGIERSPRHHVVGGPINNIRLIVWDKTHPVLANPLVRRAMSHAIDRQAIVDSLWAGRTAVPRGLQWEVYGDMHLADWEAPRFDPAEVRRLLREAGYRGEPIPYQLLNNYYTGQVASAQILQEGWRQAGLNVQIEMKENWGQILGRFPGRGLCDNSNTATFGDPVAAHSVYGPGGQTWASGQWENPEAPRLLDALQVETDVERRRALFRRLLALTEREDPAYTVLFQTAVFIGKRRDLPWQPAKSFVMDFTARNWAA</sequence>
<comment type="subcellular location">
    <subcellularLocation>
        <location evidence="1">Periplasm</location>
    </subcellularLocation>
</comment>
<dbReference type="InterPro" id="IPR030678">
    <property type="entry name" value="Peptide/Ni-bd"/>
</dbReference>
<dbReference type="InterPro" id="IPR006311">
    <property type="entry name" value="TAT_signal"/>
</dbReference>
<evidence type="ECO:0000256" key="1">
    <source>
        <dbReference type="ARBA" id="ARBA00004418"/>
    </source>
</evidence>
<comment type="similarity">
    <text evidence="2">Belongs to the bacterial solute-binding protein 5 family.</text>
</comment>
<dbReference type="Gene3D" id="3.90.76.10">
    <property type="entry name" value="Dipeptide-binding Protein, Domain 1"/>
    <property type="match status" value="1"/>
</dbReference>
<dbReference type="Pfam" id="PF00496">
    <property type="entry name" value="SBP_bac_5"/>
    <property type="match status" value="1"/>
</dbReference>
<gene>
    <name evidence="6" type="ORF">CKO45_10575</name>
</gene>
<keyword evidence="3 4" id="KW-0732">Signal</keyword>
<dbReference type="Gene3D" id="3.40.190.10">
    <property type="entry name" value="Periplasmic binding protein-like II"/>
    <property type="match status" value="1"/>
</dbReference>